<reference evidence="2 3" key="1">
    <citation type="submission" date="2021-01" db="EMBL/GenBank/DDBJ databases">
        <title>WGS of actinomycetes isolated from Thailand.</title>
        <authorList>
            <person name="Thawai C."/>
        </authorList>
    </citation>
    <scope>NUCLEOTIDE SEQUENCE [LARGE SCALE GENOMIC DNA]</scope>
    <source>
        <strain evidence="2 3">LPG 2</strain>
    </source>
</reference>
<feature type="transmembrane region" description="Helical" evidence="1">
    <location>
        <begin position="20"/>
        <end position="39"/>
    </location>
</feature>
<keyword evidence="1" id="KW-0812">Transmembrane</keyword>
<proteinExistence type="predicted"/>
<comment type="caution">
    <text evidence="2">The sequence shown here is derived from an EMBL/GenBank/DDBJ whole genome shotgun (WGS) entry which is preliminary data.</text>
</comment>
<organism evidence="2 3">
    <name type="scientific">Nocardia acididurans</name>
    <dbReference type="NCBI Taxonomy" id="2802282"/>
    <lineage>
        <taxon>Bacteria</taxon>
        <taxon>Bacillati</taxon>
        <taxon>Actinomycetota</taxon>
        <taxon>Actinomycetes</taxon>
        <taxon>Mycobacteriales</taxon>
        <taxon>Nocardiaceae</taxon>
        <taxon>Nocardia</taxon>
    </lineage>
</organism>
<evidence type="ECO:0000313" key="3">
    <source>
        <dbReference type="Proteomes" id="UP000602198"/>
    </source>
</evidence>
<protein>
    <recommendedName>
        <fullName evidence="4">Lipoprotein</fullName>
    </recommendedName>
</protein>
<gene>
    <name evidence="2" type="ORF">JK358_15650</name>
</gene>
<accession>A0ABS1M5G2</accession>
<sequence length="143" mass="15651">MNGPMPAKSTGLGPFSRFLLSALVGCLATLLIGCGLWFVDDIILDVTDHQQIPRPADSAVSYAVNSVGIVEQKSGLFKRHLNYQVYVGCEAGMGYGHGFVFDNGDDPPVISAVGWEPGGVRVRLYSGHELFFPIEQQNQYCWR</sequence>
<evidence type="ECO:0000256" key="1">
    <source>
        <dbReference type="SAM" id="Phobius"/>
    </source>
</evidence>
<keyword evidence="1" id="KW-1133">Transmembrane helix</keyword>
<dbReference type="Proteomes" id="UP000602198">
    <property type="component" value="Unassembled WGS sequence"/>
</dbReference>
<dbReference type="EMBL" id="JAERRJ010000005">
    <property type="protein sequence ID" value="MBL1075830.1"/>
    <property type="molecule type" value="Genomic_DNA"/>
</dbReference>
<keyword evidence="1" id="KW-0472">Membrane</keyword>
<dbReference type="RefSeq" id="WP_201948244.1">
    <property type="nucleotide sequence ID" value="NZ_JAERRJ010000005.1"/>
</dbReference>
<name>A0ABS1M5G2_9NOCA</name>
<keyword evidence="3" id="KW-1185">Reference proteome</keyword>
<evidence type="ECO:0008006" key="4">
    <source>
        <dbReference type="Google" id="ProtNLM"/>
    </source>
</evidence>
<evidence type="ECO:0000313" key="2">
    <source>
        <dbReference type="EMBL" id="MBL1075830.1"/>
    </source>
</evidence>